<dbReference type="Proteomes" id="UP001362999">
    <property type="component" value="Unassembled WGS sequence"/>
</dbReference>
<accession>A0AAW0C2U4</accession>
<name>A0AAW0C2U4_9AGAR</name>
<organism evidence="2 3">
    <name type="scientific">Favolaschia claudopus</name>
    <dbReference type="NCBI Taxonomy" id="2862362"/>
    <lineage>
        <taxon>Eukaryota</taxon>
        <taxon>Fungi</taxon>
        <taxon>Dikarya</taxon>
        <taxon>Basidiomycota</taxon>
        <taxon>Agaricomycotina</taxon>
        <taxon>Agaricomycetes</taxon>
        <taxon>Agaricomycetidae</taxon>
        <taxon>Agaricales</taxon>
        <taxon>Marasmiineae</taxon>
        <taxon>Mycenaceae</taxon>
        <taxon>Favolaschia</taxon>
    </lineage>
</organism>
<protein>
    <submittedName>
        <fullName evidence="2">Uncharacterized protein</fullName>
    </submittedName>
</protein>
<comment type="caution">
    <text evidence="2">The sequence shown here is derived from an EMBL/GenBank/DDBJ whole genome shotgun (WGS) entry which is preliminary data.</text>
</comment>
<proteinExistence type="predicted"/>
<dbReference type="EMBL" id="JAWWNJ010000024">
    <property type="protein sequence ID" value="KAK7031893.1"/>
    <property type="molecule type" value="Genomic_DNA"/>
</dbReference>
<evidence type="ECO:0000313" key="3">
    <source>
        <dbReference type="Proteomes" id="UP001362999"/>
    </source>
</evidence>
<dbReference type="AlphaFoldDB" id="A0AAW0C2U4"/>
<keyword evidence="3" id="KW-1185">Reference proteome</keyword>
<gene>
    <name evidence="2" type="ORF">R3P38DRAFT_2774361</name>
</gene>
<feature type="region of interest" description="Disordered" evidence="1">
    <location>
        <begin position="167"/>
        <end position="191"/>
    </location>
</feature>
<evidence type="ECO:0000256" key="1">
    <source>
        <dbReference type="SAM" id="MobiDB-lite"/>
    </source>
</evidence>
<reference evidence="2 3" key="1">
    <citation type="journal article" date="2024" name="J Genomics">
        <title>Draft genome sequencing and assembly of Favolaschia claudopus CIRM-BRFM 2984 isolated from oak limbs.</title>
        <authorList>
            <person name="Navarro D."/>
            <person name="Drula E."/>
            <person name="Chaduli D."/>
            <person name="Cazenave R."/>
            <person name="Ahrendt S."/>
            <person name="Wang J."/>
            <person name="Lipzen A."/>
            <person name="Daum C."/>
            <person name="Barry K."/>
            <person name="Grigoriev I.V."/>
            <person name="Favel A."/>
            <person name="Rosso M.N."/>
            <person name="Martin F."/>
        </authorList>
    </citation>
    <scope>NUCLEOTIDE SEQUENCE [LARGE SCALE GENOMIC DNA]</scope>
    <source>
        <strain evidence="2 3">CIRM-BRFM 2984</strain>
    </source>
</reference>
<sequence>MAYNPRKMPKRAPSLERAFRRIRCLGPRQQQRALVKHKHDLPYLREGEGYIYWTAQLPAKVVHGQKLQQIQAELIMKWGESTRLTGRQEDYRRCETGRIQMWIGAVHVERRLLTARGYRRVRFVDPCGCGRRHREYVYMGSGSFADMESVMRQCLREGDFGVTANPSVSTGKPCVPADEGPHMLEDDTAVG</sequence>
<evidence type="ECO:0000313" key="2">
    <source>
        <dbReference type="EMBL" id="KAK7031893.1"/>
    </source>
</evidence>